<evidence type="ECO:0000313" key="1">
    <source>
        <dbReference type="EMBL" id="CCA18870.1"/>
    </source>
</evidence>
<dbReference type="EMBL" id="FR824103">
    <property type="protein sequence ID" value="CCA18870.1"/>
    <property type="molecule type" value="Genomic_DNA"/>
</dbReference>
<gene>
    <name evidence="1" type="primary">AlNc14C58G4335</name>
    <name evidence="1" type="ORF">ALNC14_050130</name>
</gene>
<protein>
    <submittedName>
        <fullName evidence="1">Uncharacterized protein AlNc14C58G4335</fullName>
    </submittedName>
</protein>
<organism evidence="1">
    <name type="scientific">Albugo laibachii Nc14</name>
    <dbReference type="NCBI Taxonomy" id="890382"/>
    <lineage>
        <taxon>Eukaryota</taxon>
        <taxon>Sar</taxon>
        <taxon>Stramenopiles</taxon>
        <taxon>Oomycota</taxon>
        <taxon>Peronosporomycetes</taxon>
        <taxon>Albuginales</taxon>
        <taxon>Albuginaceae</taxon>
        <taxon>Albugo</taxon>
    </lineage>
</organism>
<reference evidence="1" key="1">
    <citation type="journal article" date="2011" name="PLoS Biol.">
        <title>Gene gain and loss during evolution of obligate parasitism in the white rust pathogen of Arabidopsis thaliana.</title>
        <authorList>
            <person name="Kemen E."/>
            <person name="Gardiner A."/>
            <person name="Schultz-Larsen T."/>
            <person name="Kemen A.C."/>
            <person name="Balmuth A.L."/>
            <person name="Robert-Seilaniantz A."/>
            <person name="Bailey K."/>
            <person name="Holub E."/>
            <person name="Studholme D.J."/>
            <person name="Maclean D."/>
            <person name="Jones J.D."/>
        </authorList>
    </citation>
    <scope>NUCLEOTIDE SEQUENCE</scope>
</reference>
<dbReference type="AlphaFoldDB" id="F0WCF5"/>
<reference evidence="1" key="2">
    <citation type="submission" date="2011-02" db="EMBL/GenBank/DDBJ databases">
        <authorList>
            <person name="MacLean D."/>
        </authorList>
    </citation>
    <scope>NUCLEOTIDE SEQUENCE</scope>
</reference>
<accession>F0WCF5</accession>
<proteinExistence type="predicted"/>
<name>F0WCF5_9STRA</name>
<dbReference type="HOGENOM" id="CLU_1398628_0_0_1"/>
<sequence>MVWTHMMDTDCSSVSKEAAVRMGSAAWTQSLLGKNCVADFCTASLFPFLLTKITRRLKLFKSGGARRGHSKATWLVHKSAMETEILTLPAQQRAGPTKKRKTVDVAGRLLTRKQLHMLKIDTSNNLSYFQNNHIDKICASTGLGCYRKQPDKPTYSKIKRFQRTKLAGDNSRISDLKMVGESGYSGMCPDLRLLL</sequence>